<evidence type="ECO:0000256" key="5">
    <source>
        <dbReference type="PROSITE-ProRule" id="PRU00047"/>
    </source>
</evidence>
<dbReference type="Gene3D" id="3.40.50.300">
    <property type="entry name" value="P-loop containing nucleotide triphosphate hydrolases"/>
    <property type="match status" value="1"/>
</dbReference>
<organism evidence="7 8">
    <name type="scientific">Heterodera schachtii</name>
    <name type="common">Sugarbeet cyst nematode worm</name>
    <name type="synonym">Tylenchus schachtii</name>
    <dbReference type="NCBI Taxonomy" id="97005"/>
    <lineage>
        <taxon>Eukaryota</taxon>
        <taxon>Metazoa</taxon>
        <taxon>Ecdysozoa</taxon>
        <taxon>Nematoda</taxon>
        <taxon>Chromadorea</taxon>
        <taxon>Rhabditida</taxon>
        <taxon>Tylenchina</taxon>
        <taxon>Tylenchomorpha</taxon>
        <taxon>Tylenchoidea</taxon>
        <taxon>Heteroderidae</taxon>
        <taxon>Heteroderinae</taxon>
        <taxon>Heterodera</taxon>
    </lineage>
</organism>
<dbReference type="Gene3D" id="4.10.60.10">
    <property type="entry name" value="Zinc finger, CCHC-type"/>
    <property type="match status" value="1"/>
</dbReference>
<comment type="caution">
    <text evidence="7">The sequence shown here is derived from an EMBL/GenBank/DDBJ whole genome shotgun (WGS) entry which is preliminary data.</text>
</comment>
<keyword evidence="5" id="KW-0862">Zinc</keyword>
<dbReference type="InterPro" id="IPR041679">
    <property type="entry name" value="DNA2/NAM7-like_C"/>
</dbReference>
<keyword evidence="2" id="KW-0378">Hydrolase</keyword>
<dbReference type="GO" id="GO:0008270">
    <property type="term" value="F:zinc ion binding"/>
    <property type="evidence" value="ECO:0007669"/>
    <property type="project" value="UniProtKB-KW"/>
</dbReference>
<evidence type="ECO:0000259" key="6">
    <source>
        <dbReference type="PROSITE" id="PS50158"/>
    </source>
</evidence>
<evidence type="ECO:0000256" key="2">
    <source>
        <dbReference type="ARBA" id="ARBA00022801"/>
    </source>
</evidence>
<evidence type="ECO:0000256" key="4">
    <source>
        <dbReference type="ARBA" id="ARBA00022840"/>
    </source>
</evidence>
<name>A0ABD2J405_HETSC</name>
<keyword evidence="1" id="KW-0547">Nucleotide-binding</keyword>
<dbReference type="GO" id="GO:0019899">
    <property type="term" value="F:enzyme binding"/>
    <property type="evidence" value="ECO:0007669"/>
    <property type="project" value="UniProtKB-ARBA"/>
</dbReference>
<dbReference type="InterPro" id="IPR050534">
    <property type="entry name" value="Coronavir_polyprotein_1ab"/>
</dbReference>
<dbReference type="SMART" id="SM00343">
    <property type="entry name" value="ZnF_C2HC"/>
    <property type="match status" value="1"/>
</dbReference>
<evidence type="ECO:0000256" key="3">
    <source>
        <dbReference type="ARBA" id="ARBA00022806"/>
    </source>
</evidence>
<sequence>MVIVATATSNIPVTKMVEETRAVGVSEEHLALFSGTARVRYGEQIQPLERSLLRPRLTQTFLEEVKDTKDVKQFEDYKKQHVFNTPLRVRKAKVAESFLKYDKRKVIFLMTHMAGRVKGTIDRATHLLLDEATQTSFTTVVNLACRAPNLKKMMVTGDVRQLGVHLSELQEVLWSGFGLGSITDQLLKSPRMEETVLKRCYRSHGSLVCVSFASYVPHGEHRRIAQEVILILDANLPKSNTIVIVCLYLYEKELASAMKEAREKKMLSRTVEVHTVDSYQAKEADLVIVVKTKTAATADQNPFGSSRISGFFHDSQKATVILSRAREGMFLIADFNTLMGCKVWGRFVEKAKEMVPIFNNEYLRMMESTKIKRVYGILAKLNGNSFDLGNFGRQGTKNITRGACFNCKKSGHWSRECPSK</sequence>
<dbReference type="Pfam" id="PF13087">
    <property type="entry name" value="AAA_12"/>
    <property type="match status" value="1"/>
</dbReference>
<proteinExistence type="predicted"/>
<evidence type="ECO:0000313" key="7">
    <source>
        <dbReference type="EMBL" id="KAL3085502.1"/>
    </source>
</evidence>
<keyword evidence="8" id="KW-1185">Reference proteome</keyword>
<keyword evidence="5" id="KW-0479">Metal-binding</keyword>
<dbReference type="SUPFAM" id="SSF52540">
    <property type="entry name" value="P-loop containing nucleoside triphosphate hydrolases"/>
    <property type="match status" value="1"/>
</dbReference>
<dbReference type="GO" id="GO:0016787">
    <property type="term" value="F:hydrolase activity"/>
    <property type="evidence" value="ECO:0007669"/>
    <property type="project" value="UniProtKB-KW"/>
</dbReference>
<dbReference type="PANTHER" id="PTHR43788:SF8">
    <property type="entry name" value="DNA-BINDING PROTEIN SMUBP-2"/>
    <property type="match status" value="1"/>
</dbReference>
<dbReference type="InterPro" id="IPR027417">
    <property type="entry name" value="P-loop_NTPase"/>
</dbReference>
<keyword evidence="5" id="KW-0863">Zinc-finger</keyword>
<dbReference type="PANTHER" id="PTHR43788">
    <property type="entry name" value="DNA2/NAM7 HELICASE FAMILY MEMBER"/>
    <property type="match status" value="1"/>
</dbReference>
<keyword evidence="3" id="KW-0347">Helicase</keyword>
<dbReference type="GO" id="GO:0005524">
    <property type="term" value="F:ATP binding"/>
    <property type="evidence" value="ECO:0007669"/>
    <property type="project" value="UniProtKB-KW"/>
</dbReference>
<accession>A0ABD2J405</accession>
<dbReference type="GO" id="GO:0004386">
    <property type="term" value="F:helicase activity"/>
    <property type="evidence" value="ECO:0007669"/>
    <property type="project" value="UniProtKB-KW"/>
</dbReference>
<feature type="domain" description="CCHC-type" evidence="6">
    <location>
        <begin position="404"/>
        <end position="419"/>
    </location>
</feature>
<protein>
    <recommendedName>
        <fullName evidence="6">CCHC-type domain-containing protein</fullName>
    </recommendedName>
</protein>
<dbReference type="InterPro" id="IPR001878">
    <property type="entry name" value="Znf_CCHC"/>
</dbReference>
<gene>
    <name evidence="7" type="ORF">niasHS_008210</name>
</gene>
<reference evidence="7 8" key="1">
    <citation type="submission" date="2024-10" db="EMBL/GenBank/DDBJ databases">
        <authorList>
            <person name="Kim D."/>
        </authorList>
    </citation>
    <scope>NUCLEOTIDE SEQUENCE [LARGE SCALE GENOMIC DNA]</scope>
    <source>
        <strain evidence="7">Taebaek</strain>
    </source>
</reference>
<dbReference type="PROSITE" id="PS50158">
    <property type="entry name" value="ZF_CCHC"/>
    <property type="match status" value="1"/>
</dbReference>
<evidence type="ECO:0000313" key="8">
    <source>
        <dbReference type="Proteomes" id="UP001620645"/>
    </source>
</evidence>
<evidence type="ECO:0000256" key="1">
    <source>
        <dbReference type="ARBA" id="ARBA00022741"/>
    </source>
</evidence>
<dbReference type="EMBL" id="JBICCN010000228">
    <property type="protein sequence ID" value="KAL3085502.1"/>
    <property type="molecule type" value="Genomic_DNA"/>
</dbReference>
<keyword evidence="4" id="KW-0067">ATP-binding</keyword>
<dbReference type="Pfam" id="PF00098">
    <property type="entry name" value="zf-CCHC"/>
    <property type="match status" value="1"/>
</dbReference>
<dbReference type="InterPro" id="IPR036875">
    <property type="entry name" value="Znf_CCHC_sf"/>
</dbReference>
<dbReference type="AlphaFoldDB" id="A0ABD2J405"/>
<dbReference type="Proteomes" id="UP001620645">
    <property type="component" value="Unassembled WGS sequence"/>
</dbReference>
<dbReference type="SUPFAM" id="SSF57756">
    <property type="entry name" value="Retrovirus zinc finger-like domains"/>
    <property type="match status" value="1"/>
</dbReference>